<feature type="domain" description="DUF4476" evidence="2">
    <location>
        <begin position="16"/>
        <end position="104"/>
    </location>
</feature>
<dbReference type="InterPro" id="IPR028011">
    <property type="entry name" value="DUF4476"/>
</dbReference>
<name>A0A6B2LBX9_9EUKA</name>
<protein>
    <recommendedName>
        <fullName evidence="4">VWFA domain-containing protein</fullName>
    </recommendedName>
</protein>
<dbReference type="InterPro" id="IPR002035">
    <property type="entry name" value="VWF_A"/>
</dbReference>
<accession>A0A6B2LBX9</accession>
<feature type="domain" description="VWFA" evidence="1">
    <location>
        <begin position="123"/>
        <end position="219"/>
    </location>
</feature>
<dbReference type="Gene3D" id="3.40.50.410">
    <property type="entry name" value="von Willebrand factor, type A domain"/>
    <property type="match status" value="1"/>
</dbReference>
<dbReference type="PANTHER" id="PTHR46785:SF1">
    <property type="entry name" value="VON WILLEBRAND FACTOR A DOMAIN-CONTAINING PROTEIN 3B"/>
    <property type="match status" value="1"/>
</dbReference>
<dbReference type="InterPro" id="IPR036465">
    <property type="entry name" value="vWFA_dom_sf"/>
</dbReference>
<dbReference type="Pfam" id="PF14771">
    <property type="entry name" value="DUF4476"/>
    <property type="match status" value="1"/>
</dbReference>
<evidence type="ECO:0000259" key="1">
    <source>
        <dbReference type="Pfam" id="PF13519"/>
    </source>
</evidence>
<proteinExistence type="predicted"/>
<evidence type="ECO:0000259" key="2">
    <source>
        <dbReference type="Pfam" id="PF14771"/>
    </source>
</evidence>
<sequence length="282" mass="30709">MVLVNFLSNNSLGFTSNQTVTLLNLFSFSSDKARVINISSPFILTLKVDGVVSILKTFSFSSDKLATLSLIINLTNTADLQLYNQSIVNLFSFSFDQTEAKKIIANSAPRSCLFGPTNLPRFAFIIDVSGSMSYTFRDIDGVVYTRLQYVQKDIKHVLETTVRPSQQFNIISFSDNARAWKLGVVPATSANIASAEAFTFALAPGGGTYMLNALKLAFSDPLVMGVYFLSDGDPSDSSINILNYLPTVKKPVNTIAFKATPSAAGFMYKMAKTTGGTFRNIA</sequence>
<dbReference type="Pfam" id="PF13519">
    <property type="entry name" value="VWA_2"/>
    <property type="match status" value="1"/>
</dbReference>
<dbReference type="EMBL" id="GIBP01005623">
    <property type="protein sequence ID" value="NDV34592.1"/>
    <property type="molecule type" value="Transcribed_RNA"/>
</dbReference>
<evidence type="ECO:0000313" key="3">
    <source>
        <dbReference type="EMBL" id="NDV34592.1"/>
    </source>
</evidence>
<dbReference type="SUPFAM" id="SSF53300">
    <property type="entry name" value="vWA-like"/>
    <property type="match status" value="1"/>
</dbReference>
<evidence type="ECO:0008006" key="4">
    <source>
        <dbReference type="Google" id="ProtNLM"/>
    </source>
</evidence>
<organism evidence="3">
    <name type="scientific">Arcella intermedia</name>
    <dbReference type="NCBI Taxonomy" id="1963864"/>
    <lineage>
        <taxon>Eukaryota</taxon>
        <taxon>Amoebozoa</taxon>
        <taxon>Tubulinea</taxon>
        <taxon>Elardia</taxon>
        <taxon>Arcellinida</taxon>
        <taxon>Sphaerothecina</taxon>
        <taxon>Arcellidae</taxon>
        <taxon>Arcella</taxon>
    </lineage>
</organism>
<dbReference type="AlphaFoldDB" id="A0A6B2LBX9"/>
<dbReference type="PANTHER" id="PTHR46785">
    <property type="entry name" value="VON WILLEBRAND FACTOR A DOMAIN-CONTAINING PROTEIN 3B"/>
    <property type="match status" value="1"/>
</dbReference>
<reference evidence="3" key="1">
    <citation type="journal article" date="2020" name="J. Eukaryot. Microbiol.">
        <title>De novo Sequencing, Assembly and Annotation of the Transcriptome for the Free-Living Testate Amoeba Arcella intermedia.</title>
        <authorList>
            <person name="Ribeiro G.M."/>
            <person name="Porfirio-Sousa A.L."/>
            <person name="Maurer-Alcala X.X."/>
            <person name="Katz L.A."/>
            <person name="Lahr D.J.G."/>
        </authorList>
    </citation>
    <scope>NUCLEOTIDE SEQUENCE</scope>
</reference>